<dbReference type="InterPro" id="IPR050303">
    <property type="entry name" value="GatZ_KbaZ_carbometab"/>
</dbReference>
<dbReference type="EMBL" id="JBBMFE010000022">
    <property type="protein sequence ID" value="MEQ2473985.1"/>
    <property type="molecule type" value="Genomic_DNA"/>
</dbReference>
<dbReference type="RefSeq" id="WP_349165485.1">
    <property type="nucleotide sequence ID" value="NZ_JBBMFE010000022.1"/>
</dbReference>
<sequence>MALWQAILCGVFYYLNAGPWVCGIGFYTFGRPMVLGFFVGLILGDPITGTVVGATIQMIYLGLMSTGGSYPADSSLAGIVGTATAILTGLSAQEAVAIAVPIGLVGTIFYQLRMVSAVPFTHLADKYAAEGKADKIWIANVLLPQIILAAIYVIPCTMVCYFGIDAVQGLVNACEGTRILPILSAIGGILPAIGIAMNMKAIFKGDARYFFFIGFLLVVYFNLNLIAVSCLAALMAIIYMQLKNDASEEV</sequence>
<dbReference type="PANTHER" id="PTHR32502">
    <property type="entry name" value="N-ACETYLGALACTOSAMINE PERMEASE II COMPONENT-RELATED"/>
    <property type="match status" value="1"/>
</dbReference>
<feature type="transmembrane region" description="Helical" evidence="9">
    <location>
        <begin position="98"/>
        <end position="120"/>
    </location>
</feature>
<keyword evidence="5" id="KW-0598">Phosphotransferase system</keyword>
<feature type="transmembrane region" description="Helical" evidence="9">
    <location>
        <begin position="209"/>
        <end position="242"/>
    </location>
</feature>
<comment type="caution">
    <text evidence="10">The sequence shown here is derived from an EMBL/GenBank/DDBJ whole genome shotgun (WGS) entry which is preliminary data.</text>
</comment>
<evidence type="ECO:0000313" key="11">
    <source>
        <dbReference type="Proteomes" id="UP001438008"/>
    </source>
</evidence>
<keyword evidence="7 9" id="KW-1133">Transmembrane helix</keyword>
<dbReference type="PANTHER" id="PTHR32502:SF8">
    <property type="entry name" value="N-ACETYLGALACTOSAMINE PERMEASE IIC COMPONENT 1"/>
    <property type="match status" value="1"/>
</dbReference>
<feature type="transmembrane region" description="Helical" evidence="9">
    <location>
        <begin position="33"/>
        <end position="63"/>
    </location>
</feature>
<protein>
    <submittedName>
        <fullName evidence="10">PTS sugar transporter subunit IIC</fullName>
    </submittedName>
</protein>
<dbReference type="Pfam" id="PF03609">
    <property type="entry name" value="EII-Sor"/>
    <property type="match status" value="1"/>
</dbReference>
<comment type="subcellular location">
    <subcellularLocation>
        <location evidence="1">Cell membrane</location>
        <topology evidence="1">Multi-pass membrane protein</topology>
    </subcellularLocation>
</comment>
<accession>A0ABV1FLR1</accession>
<keyword evidence="6 9" id="KW-0812">Transmembrane</keyword>
<evidence type="ECO:0000256" key="2">
    <source>
        <dbReference type="ARBA" id="ARBA00022448"/>
    </source>
</evidence>
<keyword evidence="11" id="KW-1185">Reference proteome</keyword>
<reference evidence="10 11" key="1">
    <citation type="submission" date="2024-03" db="EMBL/GenBank/DDBJ databases">
        <title>Human intestinal bacterial collection.</title>
        <authorList>
            <person name="Pauvert C."/>
            <person name="Hitch T.C.A."/>
            <person name="Clavel T."/>
        </authorList>
    </citation>
    <scope>NUCLEOTIDE SEQUENCE [LARGE SCALE GENOMIC DNA]</scope>
    <source>
        <strain evidence="10 11">CLA-AA-H132</strain>
    </source>
</reference>
<keyword evidence="8 9" id="KW-0472">Membrane</keyword>
<dbReference type="PROSITE" id="PS51106">
    <property type="entry name" value="PTS_EIIC_TYPE_4"/>
    <property type="match status" value="1"/>
</dbReference>
<dbReference type="InterPro" id="IPR004700">
    <property type="entry name" value="PTS_IIC_man"/>
</dbReference>
<keyword evidence="4 10" id="KW-0762">Sugar transport</keyword>
<feature type="transmembrane region" description="Helical" evidence="9">
    <location>
        <begin position="141"/>
        <end position="164"/>
    </location>
</feature>
<evidence type="ECO:0000256" key="9">
    <source>
        <dbReference type="SAM" id="Phobius"/>
    </source>
</evidence>
<name>A0ABV1FLR1_9FIRM</name>
<evidence type="ECO:0000256" key="1">
    <source>
        <dbReference type="ARBA" id="ARBA00004651"/>
    </source>
</evidence>
<evidence type="ECO:0000256" key="8">
    <source>
        <dbReference type="ARBA" id="ARBA00023136"/>
    </source>
</evidence>
<keyword evidence="2" id="KW-0813">Transport</keyword>
<dbReference type="Proteomes" id="UP001438008">
    <property type="component" value="Unassembled WGS sequence"/>
</dbReference>
<proteinExistence type="predicted"/>
<organism evidence="10 11">
    <name type="scientific">Laedolimicola intestinihominis</name>
    <dbReference type="NCBI Taxonomy" id="3133166"/>
    <lineage>
        <taxon>Bacteria</taxon>
        <taxon>Bacillati</taxon>
        <taxon>Bacillota</taxon>
        <taxon>Clostridia</taxon>
        <taxon>Lachnospirales</taxon>
        <taxon>Lachnospiraceae</taxon>
        <taxon>Laedolimicola</taxon>
    </lineage>
</organism>
<evidence type="ECO:0000256" key="7">
    <source>
        <dbReference type="ARBA" id="ARBA00022989"/>
    </source>
</evidence>
<evidence type="ECO:0000256" key="4">
    <source>
        <dbReference type="ARBA" id="ARBA00022597"/>
    </source>
</evidence>
<keyword evidence="3" id="KW-1003">Cell membrane</keyword>
<evidence type="ECO:0000256" key="6">
    <source>
        <dbReference type="ARBA" id="ARBA00022692"/>
    </source>
</evidence>
<evidence type="ECO:0000256" key="5">
    <source>
        <dbReference type="ARBA" id="ARBA00022683"/>
    </source>
</evidence>
<feature type="transmembrane region" description="Helical" evidence="9">
    <location>
        <begin position="179"/>
        <end position="197"/>
    </location>
</feature>
<evidence type="ECO:0000313" key="10">
    <source>
        <dbReference type="EMBL" id="MEQ2473985.1"/>
    </source>
</evidence>
<evidence type="ECO:0000256" key="3">
    <source>
        <dbReference type="ARBA" id="ARBA00022475"/>
    </source>
</evidence>
<gene>
    <name evidence="10" type="ORF">WMO29_16055</name>
</gene>